<comment type="subcellular location">
    <subcellularLocation>
        <location evidence="1">Cell envelope</location>
    </subcellularLocation>
</comment>
<evidence type="ECO:0000256" key="4">
    <source>
        <dbReference type="ARBA" id="ARBA00022723"/>
    </source>
</evidence>
<dbReference type="GO" id="GO:0030313">
    <property type="term" value="C:cell envelope"/>
    <property type="evidence" value="ECO:0007669"/>
    <property type="project" value="UniProtKB-SubCell"/>
</dbReference>
<dbReference type="CDD" id="cd01137">
    <property type="entry name" value="PsaA"/>
    <property type="match status" value="1"/>
</dbReference>
<dbReference type="InterPro" id="IPR006127">
    <property type="entry name" value="ZnuA-like"/>
</dbReference>
<dbReference type="GO" id="GO:0046872">
    <property type="term" value="F:metal ion binding"/>
    <property type="evidence" value="ECO:0007669"/>
    <property type="project" value="UniProtKB-KW"/>
</dbReference>
<dbReference type="EMBL" id="CP023737">
    <property type="protein sequence ID" value="ATQ68569.1"/>
    <property type="molecule type" value="Genomic_DNA"/>
</dbReference>
<dbReference type="STRING" id="595536.GCA_000178815_02713"/>
<keyword evidence="3 6" id="KW-0813">Transport</keyword>
<dbReference type="PRINTS" id="PR00691">
    <property type="entry name" value="ADHESINB"/>
</dbReference>
<evidence type="ECO:0000256" key="5">
    <source>
        <dbReference type="ARBA" id="ARBA00022729"/>
    </source>
</evidence>
<dbReference type="Pfam" id="PF01297">
    <property type="entry name" value="ZnuA"/>
    <property type="match status" value="1"/>
</dbReference>
<evidence type="ECO:0000256" key="6">
    <source>
        <dbReference type="RuleBase" id="RU003512"/>
    </source>
</evidence>
<protein>
    <submittedName>
        <fullName evidence="7">Metal ABC transporter substrate-binding protein</fullName>
    </submittedName>
</protein>
<accession>A0A2D2D116</accession>
<dbReference type="GO" id="GO:0007155">
    <property type="term" value="P:cell adhesion"/>
    <property type="evidence" value="ECO:0007669"/>
    <property type="project" value="InterPro"/>
</dbReference>
<evidence type="ECO:0000313" key="7">
    <source>
        <dbReference type="EMBL" id="ATQ68569.1"/>
    </source>
</evidence>
<dbReference type="AlphaFoldDB" id="A0A2D2D116"/>
<dbReference type="GO" id="GO:0030001">
    <property type="term" value="P:metal ion transport"/>
    <property type="evidence" value="ECO:0007669"/>
    <property type="project" value="InterPro"/>
</dbReference>
<dbReference type="SUPFAM" id="SSF53807">
    <property type="entry name" value="Helical backbone' metal receptor"/>
    <property type="match status" value="1"/>
</dbReference>
<dbReference type="Gene3D" id="3.40.50.1980">
    <property type="entry name" value="Nitrogenase molybdenum iron protein domain"/>
    <property type="match status" value="2"/>
</dbReference>
<dbReference type="PRINTS" id="PR00690">
    <property type="entry name" value="ADHESNFAMILY"/>
</dbReference>
<name>A0A2D2D116_METT3</name>
<dbReference type="PANTHER" id="PTHR42953:SF1">
    <property type="entry name" value="METAL-BINDING PROTEIN HI_0362-RELATED"/>
    <property type="match status" value="1"/>
</dbReference>
<keyword evidence="8" id="KW-1185">Reference proteome</keyword>
<keyword evidence="5" id="KW-0732">Signal</keyword>
<evidence type="ECO:0000313" key="8">
    <source>
        <dbReference type="Proteomes" id="UP000230709"/>
    </source>
</evidence>
<proteinExistence type="inferred from homology"/>
<dbReference type="PANTHER" id="PTHR42953">
    <property type="entry name" value="HIGH-AFFINITY ZINC UPTAKE SYSTEM PROTEIN ZNUA-RELATED"/>
    <property type="match status" value="1"/>
</dbReference>
<reference evidence="8" key="1">
    <citation type="submission" date="2017-10" db="EMBL/GenBank/DDBJ databases">
        <title>Completed PacBio SMRT sequence of Methylosinus trichosporium OB3b reveals presence of a third large plasmid.</title>
        <authorList>
            <person name="Charles T.C."/>
            <person name="Lynch M.D.J."/>
            <person name="Heil J.R."/>
            <person name="Cheng J."/>
        </authorList>
    </citation>
    <scope>NUCLEOTIDE SEQUENCE [LARGE SCALE GENOMIC DNA]</scope>
    <source>
        <strain evidence="8">OB3b</strain>
    </source>
</reference>
<dbReference type="RefSeq" id="WP_003613251.1">
    <property type="nucleotide sequence ID" value="NZ_ADVE02000001.1"/>
</dbReference>
<dbReference type="InterPro" id="IPR006129">
    <property type="entry name" value="AdhesinB"/>
</dbReference>
<keyword evidence="4" id="KW-0479">Metal-binding</keyword>
<organism evidence="7 8">
    <name type="scientific">Methylosinus trichosporium (strain ATCC 35070 / NCIMB 11131 / UNIQEM 75 / OB3b)</name>
    <dbReference type="NCBI Taxonomy" id="595536"/>
    <lineage>
        <taxon>Bacteria</taxon>
        <taxon>Pseudomonadati</taxon>
        <taxon>Pseudomonadota</taxon>
        <taxon>Alphaproteobacteria</taxon>
        <taxon>Hyphomicrobiales</taxon>
        <taxon>Methylocystaceae</taxon>
        <taxon>Methylosinus</taxon>
    </lineage>
</organism>
<dbReference type="KEGG" id="mtw:CQW49_12265"/>
<evidence type="ECO:0000256" key="2">
    <source>
        <dbReference type="ARBA" id="ARBA00011028"/>
    </source>
</evidence>
<dbReference type="Proteomes" id="UP000230709">
    <property type="component" value="Chromosome"/>
</dbReference>
<gene>
    <name evidence="7" type="ORF">CQW49_12265</name>
</gene>
<evidence type="ECO:0000256" key="3">
    <source>
        <dbReference type="ARBA" id="ARBA00022448"/>
    </source>
</evidence>
<dbReference type="InterPro" id="IPR050492">
    <property type="entry name" value="Bact_metal-bind_prot9"/>
</dbReference>
<comment type="similarity">
    <text evidence="2 6">Belongs to the bacterial solute-binding protein 9 family.</text>
</comment>
<dbReference type="InterPro" id="IPR006128">
    <property type="entry name" value="Lipoprotein_PsaA-like"/>
</dbReference>
<evidence type="ECO:0000256" key="1">
    <source>
        <dbReference type="ARBA" id="ARBA00004196"/>
    </source>
</evidence>
<sequence>MRRNRETSLVSPSRRRLLVAGALALVAPRVRAETPPHLPAVASFSILGDLVAEVGGRRLDLATIVGPDSDAHVYQPTPKDGKRLAGARIVFVNGLGFEGWIDRLIAASRTKATVATASRGVTPRKDIEGLDPHAWQSVANAKIYVANIRDALVDADPEAAEVFRANAEAYLERLGALDAEIKAAIEAIPKSRRRVVSTHDAFGYFAARYGLEFIAPEGVSTEAEPSARDVARIIDAARAHKVAAIFLENIIDPRLAQRIAAETGAKIGGTLYSDALSARGGPAPGYIEMMRYNVKQLTTALAS</sequence>